<name>A0A543KD26_9RHOB</name>
<evidence type="ECO:0000313" key="2">
    <source>
        <dbReference type="EMBL" id="TQM92978.1"/>
    </source>
</evidence>
<proteinExistence type="predicted"/>
<protein>
    <submittedName>
        <fullName evidence="2">Uncharacterized protein</fullName>
    </submittedName>
</protein>
<keyword evidence="3" id="KW-1185">Reference proteome</keyword>
<reference evidence="2 3" key="1">
    <citation type="submission" date="2019-06" db="EMBL/GenBank/DDBJ databases">
        <title>Genomic Encyclopedia of Archaeal and Bacterial Type Strains, Phase II (KMG-II): from individual species to whole genera.</title>
        <authorList>
            <person name="Goeker M."/>
        </authorList>
    </citation>
    <scope>NUCLEOTIDE SEQUENCE [LARGE SCALE GENOMIC DNA]</scope>
    <source>
        <strain evidence="2 3">DSM 18423</strain>
    </source>
</reference>
<comment type="caution">
    <text evidence="2">The sequence shown here is derived from an EMBL/GenBank/DDBJ whole genome shotgun (WGS) entry which is preliminary data.</text>
</comment>
<dbReference type="OrthoDB" id="7876035at2"/>
<dbReference type="AlphaFoldDB" id="A0A543KD26"/>
<gene>
    <name evidence="2" type="ORF">BD293_1601</name>
</gene>
<evidence type="ECO:0000256" key="1">
    <source>
        <dbReference type="SAM" id="MobiDB-lite"/>
    </source>
</evidence>
<organism evidence="2 3">
    <name type="scientific">Roseinatronobacter monicus</name>
    <dbReference type="NCBI Taxonomy" id="393481"/>
    <lineage>
        <taxon>Bacteria</taxon>
        <taxon>Pseudomonadati</taxon>
        <taxon>Pseudomonadota</taxon>
        <taxon>Alphaproteobacteria</taxon>
        <taxon>Rhodobacterales</taxon>
        <taxon>Paracoccaceae</taxon>
        <taxon>Roseinatronobacter</taxon>
    </lineage>
</organism>
<accession>A0A543KD26</accession>
<sequence length="80" mass="8892">MFDPVSLWMQSTVMWMKVFKQQHDAYLKMLGSFAEKIPHETAADIAREAEAAKKTVRAVNKTTKPAAPKQSAKDASLVNA</sequence>
<dbReference type="Proteomes" id="UP000320582">
    <property type="component" value="Unassembled WGS sequence"/>
</dbReference>
<dbReference type="EMBL" id="VFPT01000001">
    <property type="protein sequence ID" value="TQM92978.1"/>
    <property type="molecule type" value="Genomic_DNA"/>
</dbReference>
<feature type="region of interest" description="Disordered" evidence="1">
    <location>
        <begin position="57"/>
        <end position="80"/>
    </location>
</feature>
<dbReference type="RefSeq" id="WP_142080614.1">
    <property type="nucleotide sequence ID" value="NZ_VFPT01000001.1"/>
</dbReference>
<evidence type="ECO:0000313" key="3">
    <source>
        <dbReference type="Proteomes" id="UP000320582"/>
    </source>
</evidence>